<evidence type="ECO:0000259" key="6">
    <source>
        <dbReference type="SMART" id="SM00906"/>
    </source>
</evidence>
<evidence type="ECO:0000256" key="5">
    <source>
        <dbReference type="ARBA" id="ARBA00023242"/>
    </source>
</evidence>
<dbReference type="Proteomes" id="UP001174694">
    <property type="component" value="Unassembled WGS sequence"/>
</dbReference>
<keyword evidence="4" id="KW-0804">Transcription</keyword>
<dbReference type="SMART" id="SM00906">
    <property type="entry name" value="Fungal_trans"/>
    <property type="match status" value="1"/>
</dbReference>
<comment type="subcellular location">
    <subcellularLocation>
        <location evidence="1">Nucleus</location>
    </subcellularLocation>
</comment>
<evidence type="ECO:0000256" key="1">
    <source>
        <dbReference type="ARBA" id="ARBA00004123"/>
    </source>
</evidence>
<comment type="caution">
    <text evidence="7">The sequence shown here is derived from an EMBL/GenBank/DDBJ whole genome shotgun (WGS) entry which is preliminary data.</text>
</comment>
<proteinExistence type="predicted"/>
<dbReference type="GO" id="GO:0003677">
    <property type="term" value="F:DNA binding"/>
    <property type="evidence" value="ECO:0007669"/>
    <property type="project" value="InterPro"/>
</dbReference>
<protein>
    <submittedName>
        <fullName evidence="7">Fungal specific transcription factor</fullName>
    </submittedName>
</protein>
<reference evidence="7" key="1">
    <citation type="submission" date="2022-07" db="EMBL/GenBank/DDBJ databases">
        <title>Fungi with potential for degradation of polypropylene.</title>
        <authorList>
            <person name="Gostincar C."/>
        </authorList>
    </citation>
    <scope>NUCLEOTIDE SEQUENCE</scope>
    <source>
        <strain evidence="7">EXF-13308</strain>
    </source>
</reference>
<feature type="domain" description="Xylanolytic transcriptional activator regulatory" evidence="6">
    <location>
        <begin position="101"/>
        <end position="186"/>
    </location>
</feature>
<evidence type="ECO:0000256" key="4">
    <source>
        <dbReference type="ARBA" id="ARBA00023163"/>
    </source>
</evidence>
<dbReference type="GO" id="GO:0005634">
    <property type="term" value="C:nucleus"/>
    <property type="evidence" value="ECO:0007669"/>
    <property type="project" value="UniProtKB-SubCell"/>
</dbReference>
<accession>A0AA38VB97</accession>
<dbReference type="GO" id="GO:0000981">
    <property type="term" value="F:DNA-binding transcription factor activity, RNA polymerase II-specific"/>
    <property type="evidence" value="ECO:0007669"/>
    <property type="project" value="InterPro"/>
</dbReference>
<evidence type="ECO:0000313" key="8">
    <source>
        <dbReference type="Proteomes" id="UP001174694"/>
    </source>
</evidence>
<dbReference type="InterPro" id="IPR050815">
    <property type="entry name" value="TF_fung"/>
</dbReference>
<sequence>MTSFSLFKPGSIEPKISSMRTPEEAEALVAAMFSFSARFRTNSGGSGQDQSPAGSYFFDIAVSRLDRSLRDYGDTTPPFYLLQTLILTTFYELTRSVRSQSWRSVGNCVRLAYDMNLHLIDADQKSHNGAASNTPDVTQWSLLEERRRAWWAVWEMDVFASTIRRLPTGIDWSQNLTFLPVHDHYWFSDLYHGSCCLPRDPGLRWKALSESGNNSPRAWFIVINSFMSNTQLVVYTPSSAPQSVDNDAESTARELSIMANCLYCTVSSLPPELIYQSEPLDFRTRSFPRDITPRQYHSDKYAIYLMTRLCRFMIHHQKICAAAPWMASSNDSSIDQPGHTATSDWANYMSAADEIAGIIRSSAVDHHRYVNPFLMNTVWFAAAAQCACRVIGPAAFDKRLAESNLDLLRLTLDRFISFWGSSDTLKAKLSKLETHLVHLVERSKESSIVPGNNATAPLTSPANTTSLNHAIAGQPGAQYSNTEDNSSFIQSTVSGFPGPGTTSFNPDTWGFSQPFLPGNQAWRGILNDPTDFFPFGLEELLMYDNV</sequence>
<dbReference type="InterPro" id="IPR007219">
    <property type="entry name" value="XnlR_reg_dom"/>
</dbReference>
<keyword evidence="8" id="KW-1185">Reference proteome</keyword>
<dbReference type="Pfam" id="PF04082">
    <property type="entry name" value="Fungal_trans"/>
    <property type="match status" value="1"/>
</dbReference>
<dbReference type="CDD" id="cd12148">
    <property type="entry name" value="fungal_TF_MHR"/>
    <property type="match status" value="1"/>
</dbReference>
<dbReference type="EMBL" id="JANBVO010000068">
    <property type="protein sequence ID" value="KAJ9131359.1"/>
    <property type="molecule type" value="Genomic_DNA"/>
</dbReference>
<dbReference type="AlphaFoldDB" id="A0AA38VB97"/>
<dbReference type="GO" id="GO:0008270">
    <property type="term" value="F:zinc ion binding"/>
    <property type="evidence" value="ECO:0007669"/>
    <property type="project" value="InterPro"/>
</dbReference>
<dbReference type="PANTHER" id="PTHR47338">
    <property type="entry name" value="ZN(II)2CYS6 TRANSCRIPTION FACTOR (EUROFUNG)-RELATED"/>
    <property type="match status" value="1"/>
</dbReference>
<keyword evidence="2" id="KW-0479">Metal-binding</keyword>
<evidence type="ECO:0000256" key="2">
    <source>
        <dbReference type="ARBA" id="ARBA00022723"/>
    </source>
</evidence>
<gene>
    <name evidence="7" type="ORF">NKR23_g11736</name>
</gene>
<evidence type="ECO:0000256" key="3">
    <source>
        <dbReference type="ARBA" id="ARBA00023015"/>
    </source>
</evidence>
<dbReference type="GO" id="GO:0006351">
    <property type="term" value="P:DNA-templated transcription"/>
    <property type="evidence" value="ECO:0007669"/>
    <property type="project" value="InterPro"/>
</dbReference>
<dbReference type="PANTHER" id="PTHR47338:SF10">
    <property type="entry name" value="TRANSCRIPTION FACTOR DOMAIN-CONTAINING PROTEIN-RELATED"/>
    <property type="match status" value="1"/>
</dbReference>
<organism evidence="7 8">
    <name type="scientific">Pleurostoma richardsiae</name>
    <dbReference type="NCBI Taxonomy" id="41990"/>
    <lineage>
        <taxon>Eukaryota</taxon>
        <taxon>Fungi</taxon>
        <taxon>Dikarya</taxon>
        <taxon>Ascomycota</taxon>
        <taxon>Pezizomycotina</taxon>
        <taxon>Sordariomycetes</taxon>
        <taxon>Sordariomycetidae</taxon>
        <taxon>Calosphaeriales</taxon>
        <taxon>Pleurostomataceae</taxon>
        <taxon>Pleurostoma</taxon>
    </lineage>
</organism>
<evidence type="ECO:0000313" key="7">
    <source>
        <dbReference type="EMBL" id="KAJ9131359.1"/>
    </source>
</evidence>
<keyword evidence="5" id="KW-0539">Nucleus</keyword>
<keyword evidence="3" id="KW-0805">Transcription regulation</keyword>
<name>A0AA38VB97_9PEZI</name>